<evidence type="ECO:0000313" key="2">
    <source>
        <dbReference type="EMBL" id="TQF68306.1"/>
    </source>
</evidence>
<evidence type="ECO:0000256" key="1">
    <source>
        <dbReference type="SAM" id="Phobius"/>
    </source>
</evidence>
<dbReference type="AlphaFoldDB" id="A0A541B7K3"/>
<feature type="transmembrane region" description="Helical" evidence="1">
    <location>
        <begin position="20"/>
        <end position="41"/>
    </location>
</feature>
<dbReference type="RefSeq" id="WP_142100488.1">
    <property type="nucleotide sequence ID" value="NZ_VIGH01000006.1"/>
</dbReference>
<dbReference type="PROSITE" id="PS51257">
    <property type="entry name" value="PROKAR_LIPOPROTEIN"/>
    <property type="match status" value="1"/>
</dbReference>
<keyword evidence="1" id="KW-0812">Transmembrane</keyword>
<reference evidence="2 3" key="1">
    <citation type="submission" date="2019-06" db="EMBL/GenBank/DDBJ databases">
        <title>Rhodococcus spaelei sp. nov., isolated from a cave.</title>
        <authorList>
            <person name="Lee S.D."/>
        </authorList>
    </citation>
    <scope>NUCLEOTIDE SEQUENCE [LARGE SCALE GENOMIC DNA]</scope>
    <source>
        <strain evidence="2 3">C9-5</strain>
    </source>
</reference>
<dbReference type="EMBL" id="VIGH01000006">
    <property type="protein sequence ID" value="TQF68306.1"/>
    <property type="molecule type" value="Genomic_DNA"/>
</dbReference>
<accession>A0A541B7K3</accession>
<keyword evidence="3" id="KW-1185">Reference proteome</keyword>
<keyword evidence="1" id="KW-0472">Membrane</keyword>
<organism evidence="2 3">
    <name type="scientific">Rhodococcus spelaei</name>
    <dbReference type="NCBI Taxonomy" id="2546320"/>
    <lineage>
        <taxon>Bacteria</taxon>
        <taxon>Bacillati</taxon>
        <taxon>Actinomycetota</taxon>
        <taxon>Actinomycetes</taxon>
        <taxon>Mycobacteriales</taxon>
        <taxon>Nocardiaceae</taxon>
        <taxon>Rhodococcus</taxon>
    </lineage>
</organism>
<keyword evidence="1" id="KW-1133">Transmembrane helix</keyword>
<feature type="transmembrane region" description="Helical" evidence="1">
    <location>
        <begin position="47"/>
        <end position="72"/>
    </location>
</feature>
<gene>
    <name evidence="2" type="ORF">FK531_14485</name>
</gene>
<evidence type="ECO:0008006" key="4">
    <source>
        <dbReference type="Google" id="ProtNLM"/>
    </source>
</evidence>
<protein>
    <recommendedName>
        <fullName evidence="4">Lipoprotein</fullName>
    </recommendedName>
</protein>
<feature type="transmembrane region" description="Helical" evidence="1">
    <location>
        <begin position="138"/>
        <end position="157"/>
    </location>
</feature>
<name>A0A541B7K3_9NOCA</name>
<dbReference type="Proteomes" id="UP000316256">
    <property type="component" value="Unassembled WGS sequence"/>
</dbReference>
<sequence>MRKSLGAVRRFYGANPLHLLSLIACFAFIGYLVSVIGPATLWNHDVWWQSIVVWFVAAVIAHDLVLFPLYALADRSLTAWPWARHGDRPRPGVPPLNYVRVPALGSGLLLLVFLPGIIEQGRSTYLAATGQTQAVFLDRWLLVTAVMFGLSALLFALRVSLSRTRSAPEPERAVEPPPGAAEER</sequence>
<dbReference type="OrthoDB" id="4464568at2"/>
<proteinExistence type="predicted"/>
<feature type="transmembrane region" description="Helical" evidence="1">
    <location>
        <begin position="98"/>
        <end position="118"/>
    </location>
</feature>
<evidence type="ECO:0000313" key="3">
    <source>
        <dbReference type="Proteomes" id="UP000316256"/>
    </source>
</evidence>
<comment type="caution">
    <text evidence="2">The sequence shown here is derived from an EMBL/GenBank/DDBJ whole genome shotgun (WGS) entry which is preliminary data.</text>
</comment>